<feature type="domain" description="Zn(2)-C6 fungal-type" evidence="3">
    <location>
        <begin position="30"/>
        <end position="59"/>
    </location>
</feature>
<keyword evidence="5" id="KW-1185">Reference proteome</keyword>
<keyword evidence="2" id="KW-0539">Nucleus</keyword>
<evidence type="ECO:0000313" key="5">
    <source>
        <dbReference type="Proteomes" id="UP000799441"/>
    </source>
</evidence>
<accession>A0A9P4UKX1</accession>
<dbReference type="OrthoDB" id="426882at2759"/>
<dbReference type="PANTHER" id="PTHR47256">
    <property type="entry name" value="ZN(II)2CYS6 TRANSCRIPTION FACTOR (EUROFUNG)-RELATED"/>
    <property type="match status" value="1"/>
</dbReference>
<dbReference type="CDD" id="cd12148">
    <property type="entry name" value="fungal_TF_MHR"/>
    <property type="match status" value="1"/>
</dbReference>
<comment type="caution">
    <text evidence="4">The sequence shown here is derived from an EMBL/GenBank/DDBJ whole genome shotgun (WGS) entry which is preliminary data.</text>
</comment>
<organism evidence="4 5">
    <name type="scientific">Polychaeton citri CBS 116435</name>
    <dbReference type="NCBI Taxonomy" id="1314669"/>
    <lineage>
        <taxon>Eukaryota</taxon>
        <taxon>Fungi</taxon>
        <taxon>Dikarya</taxon>
        <taxon>Ascomycota</taxon>
        <taxon>Pezizomycotina</taxon>
        <taxon>Dothideomycetes</taxon>
        <taxon>Dothideomycetidae</taxon>
        <taxon>Capnodiales</taxon>
        <taxon>Capnodiaceae</taxon>
        <taxon>Polychaeton</taxon>
    </lineage>
</organism>
<reference evidence="4" key="1">
    <citation type="journal article" date="2020" name="Stud. Mycol.">
        <title>101 Dothideomycetes genomes: a test case for predicting lifestyles and emergence of pathogens.</title>
        <authorList>
            <person name="Haridas S."/>
            <person name="Albert R."/>
            <person name="Binder M."/>
            <person name="Bloem J."/>
            <person name="Labutti K."/>
            <person name="Salamov A."/>
            <person name="Andreopoulos B."/>
            <person name="Baker S."/>
            <person name="Barry K."/>
            <person name="Bills G."/>
            <person name="Bluhm B."/>
            <person name="Cannon C."/>
            <person name="Castanera R."/>
            <person name="Culley D."/>
            <person name="Daum C."/>
            <person name="Ezra D."/>
            <person name="Gonzalez J."/>
            <person name="Henrissat B."/>
            <person name="Kuo A."/>
            <person name="Liang C."/>
            <person name="Lipzen A."/>
            <person name="Lutzoni F."/>
            <person name="Magnuson J."/>
            <person name="Mondo S."/>
            <person name="Nolan M."/>
            <person name="Ohm R."/>
            <person name="Pangilinan J."/>
            <person name="Park H.-J."/>
            <person name="Ramirez L."/>
            <person name="Alfaro M."/>
            <person name="Sun H."/>
            <person name="Tritt A."/>
            <person name="Yoshinaga Y."/>
            <person name="Zwiers L.-H."/>
            <person name="Turgeon B."/>
            <person name="Goodwin S."/>
            <person name="Spatafora J."/>
            <person name="Crous P."/>
            <person name="Grigoriev I."/>
        </authorList>
    </citation>
    <scope>NUCLEOTIDE SEQUENCE</scope>
    <source>
        <strain evidence="4">CBS 116435</strain>
    </source>
</reference>
<dbReference type="PANTHER" id="PTHR47256:SF3">
    <property type="entry name" value="ZN(II)2CYS6 TRANSCRIPTION FACTOR (EUROFUNG)"/>
    <property type="match status" value="1"/>
</dbReference>
<dbReference type="Gene3D" id="4.10.240.10">
    <property type="entry name" value="Zn(2)-C6 fungal-type DNA-binding domain"/>
    <property type="match status" value="1"/>
</dbReference>
<dbReference type="Proteomes" id="UP000799441">
    <property type="component" value="Unassembled WGS sequence"/>
</dbReference>
<keyword evidence="1" id="KW-0479">Metal-binding</keyword>
<protein>
    <recommendedName>
        <fullName evidence="3">Zn(2)-C6 fungal-type domain-containing protein</fullName>
    </recommendedName>
</protein>
<evidence type="ECO:0000259" key="3">
    <source>
        <dbReference type="PROSITE" id="PS50048"/>
    </source>
</evidence>
<evidence type="ECO:0000256" key="1">
    <source>
        <dbReference type="ARBA" id="ARBA00022723"/>
    </source>
</evidence>
<dbReference type="GO" id="GO:0003677">
    <property type="term" value="F:DNA binding"/>
    <property type="evidence" value="ECO:0007669"/>
    <property type="project" value="InterPro"/>
</dbReference>
<name>A0A9P4UKX1_9PEZI</name>
<gene>
    <name evidence="4" type="ORF">K431DRAFT_321677</name>
</gene>
<dbReference type="PROSITE" id="PS50048">
    <property type="entry name" value="ZN2_CY6_FUNGAL_2"/>
    <property type="match status" value="1"/>
</dbReference>
<dbReference type="PROSITE" id="PS00463">
    <property type="entry name" value="ZN2_CY6_FUNGAL_1"/>
    <property type="match status" value="1"/>
</dbReference>
<dbReference type="GO" id="GO:0000981">
    <property type="term" value="F:DNA-binding transcription factor activity, RNA polymerase II-specific"/>
    <property type="evidence" value="ECO:0007669"/>
    <property type="project" value="InterPro"/>
</dbReference>
<dbReference type="EMBL" id="MU003810">
    <property type="protein sequence ID" value="KAF2719517.1"/>
    <property type="molecule type" value="Genomic_DNA"/>
</dbReference>
<dbReference type="GO" id="GO:0008270">
    <property type="term" value="F:zinc ion binding"/>
    <property type="evidence" value="ECO:0007669"/>
    <property type="project" value="InterPro"/>
</dbReference>
<dbReference type="InterPro" id="IPR001138">
    <property type="entry name" value="Zn2Cys6_DnaBD"/>
</dbReference>
<evidence type="ECO:0000313" key="4">
    <source>
        <dbReference type="EMBL" id="KAF2719517.1"/>
    </source>
</evidence>
<sequence>MESPHSDEIPPVDGLLDAVNRTKRRAVPAACQQCRQRKVKCDGLRPCSGCNRRSLSCVFDARENETPREASKRKYDELQHSYDDLCRLFDAMATEDEPKAMNLHAQFSDTETPFNRVYDQRLRQNFLVSLLQSTGSLQDVVNTASTAFNQQTRVVLPDGDAYKPLRDCIITLEALSGVLENIDGTQHLIESGELRDYRESSETFSYGPIHWVSATPWTDLPCSDYGVSHLISLYFAFLNPYWRFVEEDLDLDTDYCSPLLVNAVLAFTSLFSGIDDAFVTKGNLLTRGEHFHNEAVSLWGMEHGRTSMTNIQALMILSYEFAYRGIDKLGATLIVSALSLYTFLPIPTLTHLSTKAAKRYDRDRKCLAWTVVYWHKQAALNHPYSKMCTANRP</sequence>
<dbReference type="InterPro" id="IPR053187">
    <property type="entry name" value="Notoamide_regulator"/>
</dbReference>
<dbReference type="InterPro" id="IPR036864">
    <property type="entry name" value="Zn2-C6_fun-type_DNA-bd_sf"/>
</dbReference>
<dbReference type="SUPFAM" id="SSF57701">
    <property type="entry name" value="Zn2/Cys6 DNA-binding domain"/>
    <property type="match status" value="1"/>
</dbReference>
<dbReference type="SMART" id="SM00066">
    <property type="entry name" value="GAL4"/>
    <property type="match status" value="1"/>
</dbReference>
<dbReference type="CDD" id="cd00067">
    <property type="entry name" value="GAL4"/>
    <property type="match status" value="1"/>
</dbReference>
<proteinExistence type="predicted"/>
<dbReference type="AlphaFoldDB" id="A0A9P4UKX1"/>
<dbReference type="InterPro" id="IPR007219">
    <property type="entry name" value="XnlR_reg_dom"/>
</dbReference>
<dbReference type="GO" id="GO:0006351">
    <property type="term" value="P:DNA-templated transcription"/>
    <property type="evidence" value="ECO:0007669"/>
    <property type="project" value="InterPro"/>
</dbReference>
<evidence type="ECO:0000256" key="2">
    <source>
        <dbReference type="ARBA" id="ARBA00023242"/>
    </source>
</evidence>
<dbReference type="Pfam" id="PF04082">
    <property type="entry name" value="Fungal_trans"/>
    <property type="match status" value="1"/>
</dbReference>
<dbReference type="Pfam" id="PF00172">
    <property type="entry name" value="Zn_clus"/>
    <property type="match status" value="1"/>
</dbReference>